<dbReference type="Pfam" id="PF13365">
    <property type="entry name" value="Trypsin_2"/>
    <property type="match status" value="1"/>
</dbReference>
<dbReference type="Gene3D" id="3.40.50.300">
    <property type="entry name" value="P-loop containing nucleotide triphosphate hydrolases"/>
    <property type="match status" value="1"/>
</dbReference>
<dbReference type="EMBL" id="CP015163">
    <property type="protein sequence ID" value="AXB43351.1"/>
    <property type="molecule type" value="Genomic_DNA"/>
</dbReference>
<sequence>MHGSRAPLEEALRAATVPLVSGKKVGTGFFVAPDLVLTSAHVLDAPESPVTAAAGQRFEVLPGTYLPGTVDLVLLRALDTHQPVPVQLGEPAEAGDQLWTYGYPDDSYRAGDSALLELEGFSERDDGTILLKTARGRVRPGNSGGPVLNWRTGAVCGVVRLRDTRHGDTARLVPARTVFECYPFLRGLSVRWLELLDDDQLTALGVAYPGPLMRRYLRAAAAAGDEHPYAAVLDATPPLSRVYLRQHASDGTDQRAFADDLVRERLDVQVLGGPGAGKSSLVRHLTAAEANRWLAGSSGAFVPVPLPAAALLAPGGLPDQLAEGVTSMLDVDLDRATLAKLFSEPPLPGVPWLLLVDGVDEVLDLQQRSIALTRIDGYRARGHRFLVTSRPLSAPDLQRGSSNGKYPYFSISPFDEPQFREFARTWFAELGVDDPEPAAARFVDRIHRSKLAELAAVPLTATMMCVLHAQDPDQDIPVSRAELYDRFVALLARRRGVAGVYEMVSHWIGRGTRRAEQTAEDLLAQLHAVLSQLAHENLDGVTGPLPERAAVVFADRGVRRPESVPAGEWINVLREVLRSCGLVVEKPAGFTFLHQTMEEYLAACHLAEYGAAALKELAPRDAWRSPDLEVRLFLVARLIQEEVEVSRALLRLLKRRHRRTNLGFVLELERQGVRLPDRVERQLRQVLVAQVGDESITHAEWLAAAEALRCLDEAHAAEVFRTLSQSRATFQRRLKAGLLLLGLRRETGLSVLAGLSDDRRLTGADRLLASRALVEADAAHGVRALADLAEDLPDTDLGLEAAHAVVGLDWATGLDLLSGAVAGWRDARMRLKAARMISALDAARGLTALTGLARDHRVAAAERLAAAVAMEDCGAGASFPVLSGLAVDPAIDERIRIEAAGKLAAWGQAGGGELLVKLALDPAMSVRKRLEAAAKLAEVSPAEGHELRMRLVADPTVGDERLDLALITGPIDPAGTARVLVRLSEDEQSNAVVRLQAAQTVLEFAPAEGIAALERLARASVATPVRLEAAGMVADEDFDRGTPLLWDLVADPLLDFATRFTAARQLHGHDRELGGAALVELARGTLVPVADRLRLGKEVLPFDRALGTGLIRSAAEHYTGGPKLDALAALRSVEPAEARRLYKRFVADRSVPADLRDRALAQLTPSERAELEKAGQEPRLSRRQQLKQYQSRAEDRELAPEDRVAAAESLARLDSAKGGAALEALAEDTRVPKPVRRRAEKSLRRVR</sequence>
<evidence type="ECO:0000259" key="2">
    <source>
        <dbReference type="Pfam" id="PF05729"/>
    </source>
</evidence>
<organism evidence="3 4">
    <name type="scientific">Amycolatopsis albispora</name>
    <dbReference type="NCBI Taxonomy" id="1804986"/>
    <lineage>
        <taxon>Bacteria</taxon>
        <taxon>Bacillati</taxon>
        <taxon>Actinomycetota</taxon>
        <taxon>Actinomycetes</taxon>
        <taxon>Pseudonocardiales</taxon>
        <taxon>Pseudonocardiaceae</taxon>
        <taxon>Amycolatopsis</taxon>
    </lineage>
</organism>
<dbReference type="OrthoDB" id="135105at2"/>
<dbReference type="PANTHER" id="PTHR46844">
    <property type="entry name" value="SLR5058 PROTEIN"/>
    <property type="match status" value="1"/>
</dbReference>
<proteinExistence type="predicted"/>
<dbReference type="SUPFAM" id="SSF52540">
    <property type="entry name" value="P-loop containing nucleoside triphosphate hydrolases"/>
    <property type="match status" value="1"/>
</dbReference>
<dbReference type="RefSeq" id="WP_113692595.1">
    <property type="nucleotide sequence ID" value="NZ_CP015163.1"/>
</dbReference>
<dbReference type="SMART" id="SM00567">
    <property type="entry name" value="EZ_HEAT"/>
    <property type="match status" value="4"/>
</dbReference>
<accession>A0A344L5M7</accession>
<gene>
    <name evidence="3" type="ORF">A4R43_12980</name>
</gene>
<feature type="compositionally biased region" description="Basic and acidic residues" evidence="1">
    <location>
        <begin position="1192"/>
        <end position="1204"/>
    </location>
</feature>
<feature type="region of interest" description="Disordered" evidence="1">
    <location>
        <begin position="1168"/>
        <end position="1204"/>
    </location>
</feature>
<dbReference type="AlphaFoldDB" id="A0A344L5M7"/>
<dbReference type="InterPro" id="IPR016024">
    <property type="entry name" value="ARM-type_fold"/>
</dbReference>
<dbReference type="Gene3D" id="2.40.10.120">
    <property type="match status" value="1"/>
</dbReference>
<feature type="domain" description="NACHT" evidence="2">
    <location>
        <begin position="269"/>
        <end position="429"/>
    </location>
</feature>
<evidence type="ECO:0000313" key="4">
    <source>
        <dbReference type="Proteomes" id="UP000250434"/>
    </source>
</evidence>
<dbReference type="InterPro" id="IPR027417">
    <property type="entry name" value="P-loop_NTPase"/>
</dbReference>
<evidence type="ECO:0000313" key="3">
    <source>
        <dbReference type="EMBL" id="AXB43351.1"/>
    </source>
</evidence>
<dbReference type="Proteomes" id="UP000250434">
    <property type="component" value="Chromosome"/>
</dbReference>
<dbReference type="SUPFAM" id="SSF48371">
    <property type="entry name" value="ARM repeat"/>
    <property type="match status" value="1"/>
</dbReference>
<dbReference type="KEGG" id="aab:A4R43_12980"/>
<protein>
    <recommendedName>
        <fullName evidence="2">NACHT domain-containing protein</fullName>
    </recommendedName>
</protein>
<dbReference type="InterPro" id="IPR009003">
    <property type="entry name" value="Peptidase_S1_PA"/>
</dbReference>
<dbReference type="SUPFAM" id="SSF50494">
    <property type="entry name" value="Trypsin-like serine proteases"/>
    <property type="match status" value="1"/>
</dbReference>
<feature type="region of interest" description="Disordered" evidence="1">
    <location>
        <begin position="1223"/>
        <end position="1247"/>
    </location>
</feature>
<reference evidence="3 4" key="1">
    <citation type="submission" date="2016-04" db="EMBL/GenBank/DDBJ databases">
        <title>Complete genome sequence and analysis of deep-sea sediment isolate, Amycolatopsis sp. WP1.</title>
        <authorList>
            <person name="Wang H."/>
            <person name="Chen S."/>
            <person name="Wu Q."/>
        </authorList>
    </citation>
    <scope>NUCLEOTIDE SEQUENCE [LARGE SCALE GENOMIC DNA]</scope>
    <source>
        <strain evidence="3 4">WP1</strain>
    </source>
</reference>
<dbReference type="PANTHER" id="PTHR46844:SF1">
    <property type="entry name" value="SLR5058 PROTEIN"/>
    <property type="match status" value="1"/>
</dbReference>
<name>A0A344L5M7_9PSEU</name>
<evidence type="ECO:0000256" key="1">
    <source>
        <dbReference type="SAM" id="MobiDB-lite"/>
    </source>
</evidence>
<dbReference type="Pfam" id="PF05729">
    <property type="entry name" value="NACHT"/>
    <property type="match status" value="1"/>
</dbReference>
<dbReference type="InterPro" id="IPR004155">
    <property type="entry name" value="PBS_lyase_HEAT"/>
</dbReference>
<dbReference type="InterPro" id="IPR007111">
    <property type="entry name" value="NACHT_NTPase"/>
</dbReference>
<feature type="compositionally biased region" description="Basic and acidic residues" evidence="1">
    <location>
        <begin position="1168"/>
        <end position="1180"/>
    </location>
</feature>
<keyword evidence="4" id="KW-1185">Reference proteome</keyword>